<dbReference type="InterPro" id="IPR001680">
    <property type="entry name" value="WD40_rpt"/>
</dbReference>
<dbReference type="InterPro" id="IPR029145">
    <property type="entry name" value="NBAS_N"/>
</dbReference>
<dbReference type="Proteomes" id="UP001279410">
    <property type="component" value="Unassembled WGS sequence"/>
</dbReference>
<accession>A0AAD3MU88</accession>
<dbReference type="AlphaFoldDB" id="A0AAD3MU88"/>
<sequence length="781" mass="88437">MAEQSLIEGEDENILYDLLVITEWPPETDTQLRGNKEHNISLIAKAVTGPFRLILHYLWYSPSSSSLPLGLVRLANKQINWQLVLASNGKLLAVVQDQCVEIRSVRDDFGSVIGKCQVPKDPNPQWRRVAWSHDCTLLAYADSTGTVRLFDLMGSELFVIPPLVSFPGDFSCAVAGLIFLEYTASAQWSAELLVITYGGGLKSYLVSVGTNQNFQENHSFSFSAHYSHGITSAIYHPGHRLLLVGGCESGDDSTSKASCCGITAWRALSGSPHYKQVTSYEDDVNPNQKRGFFKIPSFRFFSRQGDEKDGVFRMSLSPDGTLLAVIHFSGRLSLWDVPSLKQRATWSQDQQPGFEEINPEWKTSLERRKKIKDKEQYYPLVDASWWSDNVLILARCSGSVTVSSVRTLRNLLGKSCEWFEPSPRVTAAHDGGFLSLECEVRLAQKRGRQESNLSGGAGEDEEGDDGGDSDSDEESSAKARYFGYIKQGLYYVTEMERFAPPRKRTRTVIKNYRLVSLRSTTPEELYQRKIDNEEYGEALSLAQAYNLDSDLVYQRQWRKSTVSIASIQDYLSKIRKRSWVLHECVERVPENVDAAKELLQYGLKGTDLEALIAIGNREDEGRFIMPGDVDLDDLPYEDILSDDEELEMKKERENKKRRELLAKVDFSRAVLDQNLFDDDSFLYEEVPELLRFRAATPSIELLTDWYQSRAQDIDSCSRQVDCALSLVRLGKEREIPGLELLCDDLVTMETLVYETSCELSLTLKDLQQLSDIDKLRLLMKN</sequence>
<feature type="region of interest" description="Disordered" evidence="1">
    <location>
        <begin position="447"/>
        <end position="476"/>
    </location>
</feature>
<dbReference type="InterPro" id="IPR015943">
    <property type="entry name" value="WD40/YVTN_repeat-like_dom_sf"/>
</dbReference>
<dbReference type="PANTHER" id="PTHR15922">
    <property type="entry name" value="NEUROBLASTOMA-AMPLIFIED SEQUENCE"/>
    <property type="match status" value="1"/>
</dbReference>
<protein>
    <submittedName>
        <fullName evidence="3">Neuroblastoma-amplified sequence</fullName>
    </submittedName>
</protein>
<comment type="caution">
    <text evidence="3">The sequence shown here is derived from an EMBL/GenBank/DDBJ whole genome shotgun (WGS) entry which is preliminary data.</text>
</comment>
<gene>
    <name evidence="3" type="ORF">AKAME5_001173100</name>
</gene>
<feature type="compositionally biased region" description="Acidic residues" evidence="1">
    <location>
        <begin position="458"/>
        <end position="474"/>
    </location>
</feature>
<dbReference type="Gene3D" id="2.130.10.10">
    <property type="entry name" value="YVTN repeat-like/Quinoprotein amine dehydrogenase"/>
    <property type="match status" value="1"/>
</dbReference>
<dbReference type="GO" id="GO:0070939">
    <property type="term" value="C:Dsl1/NZR complex"/>
    <property type="evidence" value="ECO:0007669"/>
    <property type="project" value="TreeGrafter"/>
</dbReference>
<name>A0AAD3MU88_LATJO</name>
<evidence type="ECO:0000313" key="4">
    <source>
        <dbReference type="Proteomes" id="UP001279410"/>
    </source>
</evidence>
<proteinExistence type="predicted"/>
<dbReference type="SMART" id="SM00320">
    <property type="entry name" value="WD40"/>
    <property type="match status" value="3"/>
</dbReference>
<dbReference type="PANTHER" id="PTHR15922:SF2">
    <property type="entry name" value="NBAS SUBUNIT OF NRZ TETHERING COMPLEX"/>
    <property type="match status" value="1"/>
</dbReference>
<dbReference type="GO" id="GO:0000149">
    <property type="term" value="F:SNARE binding"/>
    <property type="evidence" value="ECO:0007669"/>
    <property type="project" value="TreeGrafter"/>
</dbReference>
<evidence type="ECO:0000313" key="3">
    <source>
        <dbReference type="EMBL" id="GLD59754.1"/>
    </source>
</evidence>
<feature type="domain" description="Neuroblastoma-amplified sequence N-terminal" evidence="2">
    <location>
        <begin position="81"/>
        <end position="361"/>
    </location>
</feature>
<dbReference type="Pfam" id="PF15492">
    <property type="entry name" value="Nbas_N"/>
    <property type="match status" value="1"/>
</dbReference>
<feature type="non-terminal residue" evidence="3">
    <location>
        <position position="781"/>
    </location>
</feature>
<dbReference type="EMBL" id="BRZM01000038">
    <property type="protein sequence ID" value="GLD59754.1"/>
    <property type="molecule type" value="Genomic_DNA"/>
</dbReference>
<dbReference type="GO" id="GO:0006890">
    <property type="term" value="P:retrograde vesicle-mediated transport, Golgi to endoplasmic reticulum"/>
    <property type="evidence" value="ECO:0007669"/>
    <property type="project" value="TreeGrafter"/>
</dbReference>
<evidence type="ECO:0000256" key="1">
    <source>
        <dbReference type="SAM" id="MobiDB-lite"/>
    </source>
</evidence>
<keyword evidence="4" id="KW-1185">Reference proteome</keyword>
<dbReference type="SUPFAM" id="SSF50978">
    <property type="entry name" value="WD40 repeat-like"/>
    <property type="match status" value="1"/>
</dbReference>
<evidence type="ECO:0000259" key="2">
    <source>
        <dbReference type="Pfam" id="PF15492"/>
    </source>
</evidence>
<dbReference type="InterPro" id="IPR036322">
    <property type="entry name" value="WD40_repeat_dom_sf"/>
</dbReference>
<organism evidence="3 4">
    <name type="scientific">Lates japonicus</name>
    <name type="common">Japanese lates</name>
    <dbReference type="NCBI Taxonomy" id="270547"/>
    <lineage>
        <taxon>Eukaryota</taxon>
        <taxon>Metazoa</taxon>
        <taxon>Chordata</taxon>
        <taxon>Craniata</taxon>
        <taxon>Vertebrata</taxon>
        <taxon>Euteleostomi</taxon>
        <taxon>Actinopterygii</taxon>
        <taxon>Neopterygii</taxon>
        <taxon>Teleostei</taxon>
        <taxon>Neoteleostei</taxon>
        <taxon>Acanthomorphata</taxon>
        <taxon>Carangaria</taxon>
        <taxon>Carangaria incertae sedis</taxon>
        <taxon>Centropomidae</taxon>
        <taxon>Lates</taxon>
    </lineage>
</organism>
<reference evidence="3" key="1">
    <citation type="submission" date="2022-08" db="EMBL/GenBank/DDBJ databases">
        <title>Genome sequencing of akame (Lates japonicus).</title>
        <authorList>
            <person name="Hashiguchi Y."/>
            <person name="Takahashi H."/>
        </authorList>
    </citation>
    <scope>NUCLEOTIDE SEQUENCE</scope>
    <source>
        <strain evidence="3">Kochi</strain>
    </source>
</reference>